<organism evidence="6">
    <name type="scientific">Oikopleura dioica</name>
    <name type="common">Tunicate</name>
    <dbReference type="NCBI Taxonomy" id="34765"/>
    <lineage>
        <taxon>Eukaryota</taxon>
        <taxon>Metazoa</taxon>
        <taxon>Chordata</taxon>
        <taxon>Tunicata</taxon>
        <taxon>Appendicularia</taxon>
        <taxon>Copelata</taxon>
        <taxon>Oikopleuridae</taxon>
        <taxon>Oikopleura</taxon>
    </lineage>
</organism>
<evidence type="ECO:0000256" key="5">
    <source>
        <dbReference type="ARBA" id="ARBA00025740"/>
    </source>
</evidence>
<evidence type="ECO:0000256" key="4">
    <source>
        <dbReference type="ARBA" id="ARBA00023006"/>
    </source>
</evidence>
<dbReference type="PANTHER" id="PTHR11227">
    <property type="entry name" value="WD-REPEAT PROTEIN INTERACTING WITH PHOSPHOINOSIDES WIPI -RELATED"/>
    <property type="match status" value="1"/>
</dbReference>
<dbReference type="Proteomes" id="UP000001307">
    <property type="component" value="Unassembled WGS sequence"/>
</dbReference>
<keyword evidence="7" id="KW-1185">Reference proteome</keyword>
<comment type="similarity">
    <text evidence="5">Belongs to the WD repeat PROPPIN family.</text>
</comment>
<dbReference type="InterPro" id="IPR015943">
    <property type="entry name" value="WD40/YVTN_repeat-like_dom_sf"/>
</dbReference>
<evidence type="ECO:0000313" key="6">
    <source>
        <dbReference type="EMBL" id="CBY09996.1"/>
    </source>
</evidence>
<evidence type="ECO:0000256" key="3">
    <source>
        <dbReference type="ARBA" id="ARBA00022737"/>
    </source>
</evidence>
<protein>
    <submittedName>
        <fullName evidence="6">Uncharacterized protein</fullName>
    </submittedName>
</protein>
<dbReference type="GO" id="GO:0000407">
    <property type="term" value="C:phagophore assembly site"/>
    <property type="evidence" value="ECO:0007669"/>
    <property type="project" value="UniProtKB-SubCell"/>
</dbReference>
<dbReference type="InterPro" id="IPR001680">
    <property type="entry name" value="WD40_rpt"/>
</dbReference>
<keyword evidence="3" id="KW-0677">Repeat</keyword>
<dbReference type="Gene3D" id="2.130.10.10">
    <property type="entry name" value="YVTN repeat-like/Quinoprotein amine dehydrogenase"/>
    <property type="match status" value="1"/>
</dbReference>
<comment type="subcellular location">
    <subcellularLocation>
        <location evidence="1">Preautophagosomal structure</location>
    </subcellularLocation>
</comment>
<sequence length="348" mass="38865">MQVANILECRMVTGDELLYVGFNQDHGCFACGTKSGFVVYNSYPLKIKQRRVIQGLSSGCSKVEMLYRCNFLALVGRESCPQLPSTKVAVWDCETRQVAAELAFSSDVRRVRLSRDRIVVALDTMVKVFTFTRPPQQSFVFESGPNPNGLLVLSPSYQNVVIAFPSRKVGYVTLIRLIAEGANDEKEIEAHKGKLAQIAISQDGKLLATASAKGTLIRIWNTATLEKVYELRRGVSDAFTYSINFSSDCSLLCSLSSRGTCHIWKLADVQDKKSLLDGRRSVAQVQIPDFVQKSGFDPSVEPYQCAFTPDMKRLLVICDNGTYHRYRLRLAKGQEPLHEHSVNFLSQS</sequence>
<dbReference type="SMART" id="SM00320">
    <property type="entry name" value="WD40"/>
    <property type="match status" value="3"/>
</dbReference>
<evidence type="ECO:0000256" key="1">
    <source>
        <dbReference type="ARBA" id="ARBA00004329"/>
    </source>
</evidence>
<dbReference type="SUPFAM" id="SSF50978">
    <property type="entry name" value="WD40 repeat-like"/>
    <property type="match status" value="1"/>
</dbReference>
<dbReference type="InterPro" id="IPR048720">
    <property type="entry name" value="PROPPIN"/>
</dbReference>
<evidence type="ECO:0000313" key="7">
    <source>
        <dbReference type="Proteomes" id="UP000001307"/>
    </source>
</evidence>
<evidence type="ECO:0000256" key="2">
    <source>
        <dbReference type="ARBA" id="ARBA00022574"/>
    </source>
</evidence>
<dbReference type="InParanoid" id="E4XH48"/>
<keyword evidence="4" id="KW-0072">Autophagy</keyword>
<dbReference type="GO" id="GO:0006914">
    <property type="term" value="P:autophagy"/>
    <property type="evidence" value="ECO:0007669"/>
    <property type="project" value="UniProtKB-KW"/>
</dbReference>
<dbReference type="OrthoDB" id="1667587at2759"/>
<dbReference type="Pfam" id="PF21032">
    <property type="entry name" value="PROPPIN"/>
    <property type="match status" value="1"/>
</dbReference>
<accession>E4XH48</accession>
<keyword evidence="2" id="KW-0853">WD repeat</keyword>
<gene>
    <name evidence="6" type="ORF">GSOID_T00010814001</name>
</gene>
<name>E4XH48_OIKDI</name>
<dbReference type="EMBL" id="FN653050">
    <property type="protein sequence ID" value="CBY09996.1"/>
    <property type="molecule type" value="Genomic_DNA"/>
</dbReference>
<dbReference type="AlphaFoldDB" id="E4XH48"/>
<dbReference type="InterPro" id="IPR036322">
    <property type="entry name" value="WD40_repeat_dom_sf"/>
</dbReference>
<reference evidence="6" key="1">
    <citation type="journal article" date="2010" name="Science">
        <title>Plasticity of animal genome architecture unmasked by rapid evolution of a pelagic tunicate.</title>
        <authorList>
            <person name="Denoeud F."/>
            <person name="Henriet S."/>
            <person name="Mungpakdee S."/>
            <person name="Aury J.M."/>
            <person name="Da Silva C."/>
            <person name="Brinkmann H."/>
            <person name="Mikhaleva J."/>
            <person name="Olsen L.C."/>
            <person name="Jubin C."/>
            <person name="Canestro C."/>
            <person name="Bouquet J.M."/>
            <person name="Danks G."/>
            <person name="Poulain J."/>
            <person name="Campsteijn C."/>
            <person name="Adamski M."/>
            <person name="Cross I."/>
            <person name="Yadetie F."/>
            <person name="Muffato M."/>
            <person name="Louis A."/>
            <person name="Butcher S."/>
            <person name="Tsagkogeorga G."/>
            <person name="Konrad A."/>
            <person name="Singh S."/>
            <person name="Jensen M.F."/>
            <person name="Cong E.H."/>
            <person name="Eikeseth-Otteraa H."/>
            <person name="Noel B."/>
            <person name="Anthouard V."/>
            <person name="Porcel B.M."/>
            <person name="Kachouri-Lafond R."/>
            <person name="Nishino A."/>
            <person name="Ugolini M."/>
            <person name="Chourrout P."/>
            <person name="Nishida H."/>
            <person name="Aasland R."/>
            <person name="Huzurbazar S."/>
            <person name="Westhof E."/>
            <person name="Delsuc F."/>
            <person name="Lehrach H."/>
            <person name="Reinhardt R."/>
            <person name="Weissenbach J."/>
            <person name="Roy S.W."/>
            <person name="Artiguenave F."/>
            <person name="Postlethwait J.H."/>
            <person name="Manak J.R."/>
            <person name="Thompson E.M."/>
            <person name="Jaillon O."/>
            <person name="Du Pasquier L."/>
            <person name="Boudinot P."/>
            <person name="Liberles D.A."/>
            <person name="Volff J.N."/>
            <person name="Philippe H."/>
            <person name="Lenhard B."/>
            <person name="Roest Crollius H."/>
            <person name="Wincker P."/>
            <person name="Chourrout D."/>
        </authorList>
    </citation>
    <scope>NUCLEOTIDE SEQUENCE [LARGE SCALE GENOMIC DNA]</scope>
</reference>
<dbReference type="FunCoup" id="E4XH48">
    <property type="interactions" value="553"/>
</dbReference>
<proteinExistence type="inferred from homology"/>